<evidence type="ECO:0000256" key="8">
    <source>
        <dbReference type="ARBA" id="ARBA00023235"/>
    </source>
</evidence>
<dbReference type="PANTHER" id="PTHR42894">
    <property type="entry name" value="N-(5'-PHOSPHORIBOSYL)ANTHRANILATE ISOMERASE"/>
    <property type="match status" value="1"/>
</dbReference>
<comment type="caution">
    <text evidence="11">The sequence shown here is derived from an EMBL/GenBank/DDBJ whole genome shotgun (WGS) entry which is preliminary data.</text>
</comment>
<dbReference type="Pfam" id="PF00697">
    <property type="entry name" value="PRAI"/>
    <property type="match status" value="1"/>
</dbReference>
<dbReference type="InterPro" id="IPR011060">
    <property type="entry name" value="RibuloseP-bd_barrel"/>
</dbReference>
<evidence type="ECO:0000256" key="4">
    <source>
        <dbReference type="ARBA" id="ARBA00022272"/>
    </source>
</evidence>
<dbReference type="EC" id="5.3.1.24" evidence="3 9"/>
<keyword evidence="7 9" id="KW-0057">Aromatic amino acid biosynthesis</keyword>
<dbReference type="SUPFAM" id="SSF51366">
    <property type="entry name" value="Ribulose-phoshate binding barrel"/>
    <property type="match status" value="1"/>
</dbReference>
<evidence type="ECO:0000256" key="7">
    <source>
        <dbReference type="ARBA" id="ARBA00023141"/>
    </source>
</evidence>
<evidence type="ECO:0000259" key="10">
    <source>
        <dbReference type="Pfam" id="PF00697"/>
    </source>
</evidence>
<evidence type="ECO:0000256" key="2">
    <source>
        <dbReference type="ARBA" id="ARBA00004664"/>
    </source>
</evidence>
<evidence type="ECO:0000313" key="12">
    <source>
        <dbReference type="Proteomes" id="UP001589747"/>
    </source>
</evidence>
<proteinExistence type="inferred from homology"/>
<dbReference type="RefSeq" id="WP_377499988.1">
    <property type="nucleotide sequence ID" value="NZ_JBHMDO010000044.1"/>
</dbReference>
<dbReference type="Gene3D" id="3.20.20.70">
    <property type="entry name" value="Aldolase class I"/>
    <property type="match status" value="1"/>
</dbReference>
<name>A0ABV5KWL7_9BACL</name>
<comment type="similarity">
    <text evidence="9">Belongs to the TrpF family.</text>
</comment>
<gene>
    <name evidence="9" type="primary">trpF</name>
    <name evidence="11" type="ORF">ACFFSY_26940</name>
</gene>
<keyword evidence="5 9" id="KW-0028">Amino-acid biosynthesis</keyword>
<reference evidence="11 12" key="1">
    <citation type="submission" date="2024-09" db="EMBL/GenBank/DDBJ databases">
        <authorList>
            <person name="Sun Q."/>
            <person name="Mori K."/>
        </authorList>
    </citation>
    <scope>NUCLEOTIDE SEQUENCE [LARGE SCALE GENOMIC DNA]</scope>
    <source>
        <strain evidence="11 12">TISTR 2452</strain>
    </source>
</reference>
<dbReference type="CDD" id="cd00405">
    <property type="entry name" value="PRAI"/>
    <property type="match status" value="1"/>
</dbReference>
<keyword evidence="6 9" id="KW-0822">Tryptophan biosynthesis</keyword>
<keyword evidence="12" id="KW-1185">Reference proteome</keyword>
<comment type="pathway">
    <text evidence="2 9">Amino-acid biosynthesis; L-tryptophan biosynthesis; L-tryptophan from chorismate: step 3/5.</text>
</comment>
<dbReference type="GO" id="GO:0016853">
    <property type="term" value="F:isomerase activity"/>
    <property type="evidence" value="ECO:0007669"/>
    <property type="project" value="UniProtKB-KW"/>
</dbReference>
<dbReference type="Proteomes" id="UP001589747">
    <property type="component" value="Unassembled WGS sequence"/>
</dbReference>
<evidence type="ECO:0000256" key="3">
    <source>
        <dbReference type="ARBA" id="ARBA00012572"/>
    </source>
</evidence>
<keyword evidence="8 9" id="KW-0413">Isomerase</keyword>
<dbReference type="EMBL" id="JBHMDO010000044">
    <property type="protein sequence ID" value="MFB9329589.1"/>
    <property type="molecule type" value="Genomic_DNA"/>
</dbReference>
<evidence type="ECO:0000256" key="6">
    <source>
        <dbReference type="ARBA" id="ARBA00022822"/>
    </source>
</evidence>
<organism evidence="11 12">
    <name type="scientific">Paenibacillus aurantiacus</name>
    <dbReference type="NCBI Taxonomy" id="1936118"/>
    <lineage>
        <taxon>Bacteria</taxon>
        <taxon>Bacillati</taxon>
        <taxon>Bacillota</taxon>
        <taxon>Bacilli</taxon>
        <taxon>Bacillales</taxon>
        <taxon>Paenibacillaceae</taxon>
        <taxon>Paenibacillus</taxon>
    </lineage>
</organism>
<dbReference type="InterPro" id="IPR044643">
    <property type="entry name" value="TrpF_fam"/>
</dbReference>
<dbReference type="InterPro" id="IPR001240">
    <property type="entry name" value="PRAI_dom"/>
</dbReference>
<accession>A0ABV5KWL7</accession>
<dbReference type="HAMAP" id="MF_00135">
    <property type="entry name" value="PRAI"/>
    <property type="match status" value="1"/>
</dbReference>
<sequence length="225" mass="23876">MSGNARRAARIKICGLRDAATIRAMGSLEVDEIGFVFAKSRRQVEPETAASLIEEVKQMNQPLGGAPKTVGVFVGASLEQLRELLAIAPLDVVQLHGDEGPELCAAIRDEFGKEVWKVFSVSGDDAAGTGHDRLLPYEGRIDAALIDTAGGGTGQTFGWEVIPRYAASAKTIGVPLYVAGGLHPGNASELLEQYEVDGVDVSSGVETDGVKDIEKIRAFVERVKA</sequence>
<evidence type="ECO:0000256" key="5">
    <source>
        <dbReference type="ARBA" id="ARBA00022605"/>
    </source>
</evidence>
<evidence type="ECO:0000256" key="9">
    <source>
        <dbReference type="HAMAP-Rule" id="MF_00135"/>
    </source>
</evidence>
<protein>
    <recommendedName>
        <fullName evidence="4 9">N-(5'-phosphoribosyl)anthranilate isomerase</fullName>
        <shortName evidence="9">PRAI</shortName>
        <ecNumber evidence="3 9">5.3.1.24</ecNumber>
    </recommendedName>
</protein>
<evidence type="ECO:0000256" key="1">
    <source>
        <dbReference type="ARBA" id="ARBA00001164"/>
    </source>
</evidence>
<dbReference type="PANTHER" id="PTHR42894:SF1">
    <property type="entry name" value="N-(5'-PHOSPHORIBOSYL)ANTHRANILATE ISOMERASE"/>
    <property type="match status" value="1"/>
</dbReference>
<evidence type="ECO:0000313" key="11">
    <source>
        <dbReference type="EMBL" id="MFB9329589.1"/>
    </source>
</evidence>
<comment type="catalytic activity">
    <reaction evidence="1 9">
        <text>N-(5-phospho-beta-D-ribosyl)anthranilate = 1-(2-carboxyphenylamino)-1-deoxy-D-ribulose 5-phosphate</text>
        <dbReference type="Rhea" id="RHEA:21540"/>
        <dbReference type="ChEBI" id="CHEBI:18277"/>
        <dbReference type="ChEBI" id="CHEBI:58613"/>
        <dbReference type="EC" id="5.3.1.24"/>
    </reaction>
</comment>
<feature type="domain" description="N-(5'phosphoribosyl) anthranilate isomerase (PRAI)" evidence="10">
    <location>
        <begin position="11"/>
        <end position="221"/>
    </location>
</feature>
<dbReference type="InterPro" id="IPR013785">
    <property type="entry name" value="Aldolase_TIM"/>
</dbReference>